<organism evidence="2 3">
    <name type="scientific">Coprinellus micaceus</name>
    <name type="common">Glistening ink-cap mushroom</name>
    <name type="synonym">Coprinus micaceus</name>
    <dbReference type="NCBI Taxonomy" id="71717"/>
    <lineage>
        <taxon>Eukaryota</taxon>
        <taxon>Fungi</taxon>
        <taxon>Dikarya</taxon>
        <taxon>Basidiomycota</taxon>
        <taxon>Agaricomycotina</taxon>
        <taxon>Agaricomycetes</taxon>
        <taxon>Agaricomycetidae</taxon>
        <taxon>Agaricales</taxon>
        <taxon>Agaricineae</taxon>
        <taxon>Psathyrellaceae</taxon>
        <taxon>Coprinellus</taxon>
    </lineage>
</organism>
<dbReference type="STRING" id="71717.A0A4Y7SIC4"/>
<evidence type="ECO:0000313" key="3">
    <source>
        <dbReference type="Proteomes" id="UP000298030"/>
    </source>
</evidence>
<evidence type="ECO:0000313" key="2">
    <source>
        <dbReference type="EMBL" id="TEB21585.1"/>
    </source>
</evidence>
<gene>
    <name evidence="2" type="ORF">FA13DRAFT_1716756</name>
</gene>
<accession>A0A4Y7SIC4</accession>
<feature type="compositionally biased region" description="Polar residues" evidence="1">
    <location>
        <begin position="22"/>
        <end position="32"/>
    </location>
</feature>
<sequence>MTRTDTPLENRASAREAGLPALTSTVPKSLSHCTEPIRTPPSTVKKSRGRPRKPLGFLSAKRYAGLGKSAAGARFSDDFTTFLCGRFPRPSGYPRPHHQGHPVTSYRLAKGSKNIRNAGRWYAQCTDGRNLACLKALKYYTPSWTDQMLLADSELASFLIMSEELAPEPTTDKAKAKCAKRTTISQSPLFLQICSKLKIPVDQRLKPFIWHPPPTASTQVPAGILPSPPNSRVAATQFPCPPPPPFSNENNPGPPLRSLSISGSSDSPPVDETIAALVAFDANFRPNRLTNPEPPSKRGRTPVLMPPGEDDESIEDVPWDDSRVLGGGGGYIASV</sequence>
<feature type="compositionally biased region" description="Low complexity" evidence="1">
    <location>
        <begin position="247"/>
        <end position="268"/>
    </location>
</feature>
<dbReference type="AlphaFoldDB" id="A0A4Y7SIC4"/>
<keyword evidence="3" id="KW-1185">Reference proteome</keyword>
<dbReference type="Proteomes" id="UP000298030">
    <property type="component" value="Unassembled WGS sequence"/>
</dbReference>
<evidence type="ECO:0000256" key="1">
    <source>
        <dbReference type="SAM" id="MobiDB-lite"/>
    </source>
</evidence>
<name>A0A4Y7SIC4_COPMI</name>
<reference evidence="2 3" key="1">
    <citation type="journal article" date="2019" name="Nat. Ecol. Evol.">
        <title>Megaphylogeny resolves global patterns of mushroom evolution.</title>
        <authorList>
            <person name="Varga T."/>
            <person name="Krizsan K."/>
            <person name="Foldi C."/>
            <person name="Dima B."/>
            <person name="Sanchez-Garcia M."/>
            <person name="Sanchez-Ramirez S."/>
            <person name="Szollosi G.J."/>
            <person name="Szarkandi J.G."/>
            <person name="Papp V."/>
            <person name="Albert L."/>
            <person name="Andreopoulos W."/>
            <person name="Angelini C."/>
            <person name="Antonin V."/>
            <person name="Barry K.W."/>
            <person name="Bougher N.L."/>
            <person name="Buchanan P."/>
            <person name="Buyck B."/>
            <person name="Bense V."/>
            <person name="Catcheside P."/>
            <person name="Chovatia M."/>
            <person name="Cooper J."/>
            <person name="Damon W."/>
            <person name="Desjardin D."/>
            <person name="Finy P."/>
            <person name="Geml J."/>
            <person name="Haridas S."/>
            <person name="Hughes K."/>
            <person name="Justo A."/>
            <person name="Karasinski D."/>
            <person name="Kautmanova I."/>
            <person name="Kiss B."/>
            <person name="Kocsube S."/>
            <person name="Kotiranta H."/>
            <person name="LaButti K.M."/>
            <person name="Lechner B.E."/>
            <person name="Liimatainen K."/>
            <person name="Lipzen A."/>
            <person name="Lukacs Z."/>
            <person name="Mihaltcheva S."/>
            <person name="Morgado L.N."/>
            <person name="Niskanen T."/>
            <person name="Noordeloos M.E."/>
            <person name="Ohm R.A."/>
            <person name="Ortiz-Santana B."/>
            <person name="Ovrebo C."/>
            <person name="Racz N."/>
            <person name="Riley R."/>
            <person name="Savchenko A."/>
            <person name="Shiryaev A."/>
            <person name="Soop K."/>
            <person name="Spirin V."/>
            <person name="Szebenyi C."/>
            <person name="Tomsovsky M."/>
            <person name="Tulloss R.E."/>
            <person name="Uehling J."/>
            <person name="Grigoriev I.V."/>
            <person name="Vagvolgyi C."/>
            <person name="Papp T."/>
            <person name="Martin F.M."/>
            <person name="Miettinen O."/>
            <person name="Hibbett D.S."/>
            <person name="Nagy L.G."/>
        </authorList>
    </citation>
    <scope>NUCLEOTIDE SEQUENCE [LARGE SCALE GENOMIC DNA]</scope>
    <source>
        <strain evidence="2 3">FP101781</strain>
    </source>
</reference>
<feature type="compositionally biased region" description="Basic and acidic residues" evidence="1">
    <location>
        <begin position="1"/>
        <end position="14"/>
    </location>
</feature>
<comment type="caution">
    <text evidence="2">The sequence shown here is derived from an EMBL/GenBank/DDBJ whole genome shotgun (WGS) entry which is preliminary data.</text>
</comment>
<feature type="compositionally biased region" description="Acidic residues" evidence="1">
    <location>
        <begin position="308"/>
        <end position="319"/>
    </location>
</feature>
<feature type="region of interest" description="Disordered" evidence="1">
    <location>
        <begin position="227"/>
        <end position="270"/>
    </location>
</feature>
<feature type="compositionally biased region" description="Gly residues" evidence="1">
    <location>
        <begin position="325"/>
        <end position="335"/>
    </location>
</feature>
<dbReference type="OrthoDB" id="3125604at2759"/>
<feature type="region of interest" description="Disordered" evidence="1">
    <location>
        <begin position="1"/>
        <end position="54"/>
    </location>
</feature>
<protein>
    <submittedName>
        <fullName evidence="2">Uncharacterized protein</fullName>
    </submittedName>
</protein>
<proteinExistence type="predicted"/>
<dbReference type="EMBL" id="QPFP01000107">
    <property type="protein sequence ID" value="TEB21585.1"/>
    <property type="molecule type" value="Genomic_DNA"/>
</dbReference>
<feature type="region of interest" description="Disordered" evidence="1">
    <location>
        <begin position="284"/>
        <end position="335"/>
    </location>
</feature>